<dbReference type="Gene3D" id="3.40.50.720">
    <property type="entry name" value="NAD(P)-binding Rossmann-like Domain"/>
    <property type="match status" value="1"/>
</dbReference>
<evidence type="ECO:0000259" key="2">
    <source>
        <dbReference type="Pfam" id="PF01370"/>
    </source>
</evidence>
<dbReference type="InterPro" id="IPR036291">
    <property type="entry name" value="NAD(P)-bd_dom_sf"/>
</dbReference>
<keyword evidence="4" id="KW-1185">Reference proteome</keyword>
<proteinExistence type="predicted"/>
<evidence type="ECO:0000256" key="1">
    <source>
        <dbReference type="SAM" id="MobiDB-lite"/>
    </source>
</evidence>
<comment type="caution">
    <text evidence="3">The sequence shown here is derived from an EMBL/GenBank/DDBJ whole genome shotgun (WGS) entry which is preliminary data.</text>
</comment>
<feature type="domain" description="NAD-dependent epimerase/dehydratase" evidence="2">
    <location>
        <begin position="3"/>
        <end position="128"/>
    </location>
</feature>
<evidence type="ECO:0000313" key="3">
    <source>
        <dbReference type="EMBL" id="GKT37700.1"/>
    </source>
</evidence>
<dbReference type="SUPFAM" id="SSF51735">
    <property type="entry name" value="NAD(P)-binding Rossmann-fold domains"/>
    <property type="match status" value="1"/>
</dbReference>
<dbReference type="Proteomes" id="UP001057375">
    <property type="component" value="Unassembled WGS sequence"/>
</dbReference>
<accession>A0ABQ5KZ29</accession>
<evidence type="ECO:0000313" key="4">
    <source>
        <dbReference type="Proteomes" id="UP001057375"/>
    </source>
</evidence>
<dbReference type="EMBL" id="BQXS01005060">
    <property type="protein sequence ID" value="GKT37700.1"/>
    <property type="molecule type" value="Genomic_DNA"/>
</dbReference>
<sequence>MKILVIGGGALGTAIAQQAKELGHEVLQTSRKDRKLISFNLKNEHEFTNLPKSDWAVIAAGISGYKECTENPESRLVNVDRTIKLCSFLLNRGTRILFPSSTAVFDGQTPFPEPDAPTCPSTEYGLQKKRS</sequence>
<dbReference type="InterPro" id="IPR001509">
    <property type="entry name" value="Epimerase_deHydtase"/>
</dbReference>
<organism evidence="3 4">
    <name type="scientific">Aduncisulcus paluster</name>
    <dbReference type="NCBI Taxonomy" id="2918883"/>
    <lineage>
        <taxon>Eukaryota</taxon>
        <taxon>Metamonada</taxon>
        <taxon>Carpediemonas-like organisms</taxon>
        <taxon>Aduncisulcus</taxon>
    </lineage>
</organism>
<name>A0ABQ5KZ29_9EUKA</name>
<dbReference type="Pfam" id="PF01370">
    <property type="entry name" value="Epimerase"/>
    <property type="match status" value="1"/>
</dbReference>
<reference evidence="3" key="1">
    <citation type="submission" date="2022-03" db="EMBL/GenBank/DDBJ databases">
        <title>Draft genome sequence of Aduncisulcus paluster, a free-living microaerophilic Fornicata.</title>
        <authorList>
            <person name="Yuyama I."/>
            <person name="Kume K."/>
            <person name="Tamura T."/>
            <person name="Inagaki Y."/>
            <person name="Hashimoto T."/>
        </authorList>
    </citation>
    <scope>NUCLEOTIDE SEQUENCE</scope>
    <source>
        <strain evidence="3">NY0171</strain>
    </source>
</reference>
<protein>
    <submittedName>
        <fullName evidence="3">Sugar nucleotide-binding protein</fullName>
    </submittedName>
</protein>
<feature type="region of interest" description="Disordered" evidence="1">
    <location>
        <begin position="108"/>
        <end position="131"/>
    </location>
</feature>
<gene>
    <name evidence="3" type="ORF">ADUPG1_003638</name>
</gene>